<name>A0A840V0I2_9BACT</name>
<dbReference type="AlphaFoldDB" id="A0A840V0I2"/>
<evidence type="ECO:0000256" key="4">
    <source>
        <dbReference type="PROSITE-ProRule" id="PRU00182"/>
    </source>
</evidence>
<evidence type="ECO:0000256" key="2">
    <source>
        <dbReference type="ARBA" id="ARBA00023235"/>
    </source>
</evidence>
<evidence type="ECO:0000256" key="3">
    <source>
        <dbReference type="PIRSR" id="PIRSR606225-1"/>
    </source>
</evidence>
<keyword evidence="8" id="KW-1185">Reference proteome</keyword>
<dbReference type="GO" id="GO:0003723">
    <property type="term" value="F:RNA binding"/>
    <property type="evidence" value="ECO:0007669"/>
    <property type="project" value="UniProtKB-KW"/>
</dbReference>
<dbReference type="GO" id="GO:0120159">
    <property type="term" value="F:rRNA pseudouridine synthase activity"/>
    <property type="evidence" value="ECO:0007669"/>
    <property type="project" value="UniProtKB-ARBA"/>
</dbReference>
<keyword evidence="2 5" id="KW-0413">Isomerase</keyword>
<dbReference type="PANTHER" id="PTHR21600">
    <property type="entry name" value="MITOCHONDRIAL RNA PSEUDOURIDINE SYNTHASE"/>
    <property type="match status" value="1"/>
</dbReference>
<dbReference type="InterPro" id="IPR020103">
    <property type="entry name" value="PsdUridine_synth_cat_dom_sf"/>
</dbReference>
<dbReference type="GO" id="GO:0000455">
    <property type="term" value="P:enzyme-directed rRNA pseudouridine synthesis"/>
    <property type="evidence" value="ECO:0007669"/>
    <property type="project" value="TreeGrafter"/>
</dbReference>
<evidence type="ECO:0000256" key="5">
    <source>
        <dbReference type="RuleBase" id="RU362028"/>
    </source>
</evidence>
<dbReference type="PROSITE" id="PS01129">
    <property type="entry name" value="PSI_RLU"/>
    <property type="match status" value="1"/>
</dbReference>
<dbReference type="SUPFAM" id="SSF55120">
    <property type="entry name" value="Pseudouridine synthase"/>
    <property type="match status" value="1"/>
</dbReference>
<dbReference type="EC" id="5.4.99.-" evidence="5"/>
<dbReference type="InterPro" id="IPR006225">
    <property type="entry name" value="PsdUridine_synth_RluC/D"/>
</dbReference>
<evidence type="ECO:0000313" key="7">
    <source>
        <dbReference type="EMBL" id="MBB5347330.1"/>
    </source>
</evidence>
<dbReference type="CDD" id="cd02869">
    <property type="entry name" value="PseudoU_synth_RluA_like"/>
    <property type="match status" value="1"/>
</dbReference>
<dbReference type="InterPro" id="IPR002942">
    <property type="entry name" value="S4_RNA-bd"/>
</dbReference>
<evidence type="ECO:0000256" key="1">
    <source>
        <dbReference type="ARBA" id="ARBA00010876"/>
    </source>
</evidence>
<dbReference type="NCBIfam" id="TIGR00005">
    <property type="entry name" value="rluA_subfam"/>
    <property type="match status" value="1"/>
</dbReference>
<protein>
    <recommendedName>
        <fullName evidence="5">Pseudouridine synthase</fullName>
        <ecNumber evidence="5">5.4.99.-</ecNumber>
    </recommendedName>
</protein>
<dbReference type="Proteomes" id="UP000539642">
    <property type="component" value="Unassembled WGS sequence"/>
</dbReference>
<gene>
    <name evidence="7" type="ORF">HNQ81_001043</name>
</gene>
<organism evidence="7 8">
    <name type="scientific">Desulfoprunum benzoelyticum</name>
    <dbReference type="NCBI Taxonomy" id="1506996"/>
    <lineage>
        <taxon>Bacteria</taxon>
        <taxon>Pseudomonadati</taxon>
        <taxon>Thermodesulfobacteriota</taxon>
        <taxon>Desulfobulbia</taxon>
        <taxon>Desulfobulbales</taxon>
        <taxon>Desulfobulbaceae</taxon>
        <taxon>Desulfoprunum</taxon>
    </lineage>
</organism>
<dbReference type="Pfam" id="PF00849">
    <property type="entry name" value="PseudoU_synth_2"/>
    <property type="match status" value="1"/>
</dbReference>
<comment type="caution">
    <text evidence="7">The sequence shown here is derived from an EMBL/GenBank/DDBJ whole genome shotgun (WGS) entry which is preliminary data.</text>
</comment>
<comment type="function">
    <text evidence="5">Responsible for synthesis of pseudouridine from uracil.</text>
</comment>
<dbReference type="InterPro" id="IPR050188">
    <property type="entry name" value="RluA_PseudoU_synthase"/>
</dbReference>
<dbReference type="CDD" id="cd00165">
    <property type="entry name" value="S4"/>
    <property type="match status" value="1"/>
</dbReference>
<dbReference type="RefSeq" id="WP_205240273.1">
    <property type="nucleotide sequence ID" value="NZ_JACHEO010000003.1"/>
</dbReference>
<dbReference type="PROSITE" id="PS50889">
    <property type="entry name" value="S4"/>
    <property type="match status" value="1"/>
</dbReference>
<dbReference type="SUPFAM" id="SSF55174">
    <property type="entry name" value="Alpha-L RNA-binding motif"/>
    <property type="match status" value="1"/>
</dbReference>
<feature type="domain" description="RNA-binding S4" evidence="6">
    <location>
        <begin position="16"/>
        <end position="73"/>
    </location>
</feature>
<comment type="catalytic activity">
    <reaction evidence="5">
        <text>a uridine in RNA = a pseudouridine in RNA</text>
        <dbReference type="Rhea" id="RHEA:48348"/>
        <dbReference type="Rhea" id="RHEA-COMP:12068"/>
        <dbReference type="Rhea" id="RHEA-COMP:12069"/>
        <dbReference type="ChEBI" id="CHEBI:65314"/>
        <dbReference type="ChEBI" id="CHEBI:65315"/>
    </reaction>
</comment>
<keyword evidence="4" id="KW-0694">RNA-binding</keyword>
<dbReference type="InterPro" id="IPR036986">
    <property type="entry name" value="S4_RNA-bd_sf"/>
</dbReference>
<dbReference type="SMART" id="SM00363">
    <property type="entry name" value="S4"/>
    <property type="match status" value="1"/>
</dbReference>
<evidence type="ECO:0000313" key="8">
    <source>
        <dbReference type="Proteomes" id="UP000539642"/>
    </source>
</evidence>
<dbReference type="PANTHER" id="PTHR21600:SF44">
    <property type="entry name" value="RIBOSOMAL LARGE SUBUNIT PSEUDOURIDINE SYNTHASE D"/>
    <property type="match status" value="1"/>
</dbReference>
<sequence length="294" mass="33552">MKDREELVLVVKGETELLKYLVDSVPAKRRNTIKAVLRDRQVSVDGKVVTQFDHPLHPGQQIRVRWEKIPFNRLYHGIRIVFEDRDLIVIDKPAALLTVATETEKRRTAYSILSDYVKERDPAAKIFIVHRIDRETSGLLLFAKNEGIRDRIQETWMSTITERTYVAVVEGQVEPAAGTVTSWLTESAAFKVYSSRKPDQGKRAVTHYRTIKGNRDYSLLSLSLETGRKHQIRVHLQDIGHPVVGDKKYGAISNPIKRLALHAQVLAFIHPVDNVPCRFESAVPPSFLRLFAVK</sequence>
<dbReference type="Gene3D" id="3.30.2350.10">
    <property type="entry name" value="Pseudouridine synthase"/>
    <property type="match status" value="1"/>
</dbReference>
<dbReference type="InterPro" id="IPR006224">
    <property type="entry name" value="PsdUridine_synth_RluA-like_CS"/>
</dbReference>
<proteinExistence type="inferred from homology"/>
<feature type="active site" evidence="3">
    <location>
        <position position="133"/>
    </location>
</feature>
<comment type="similarity">
    <text evidence="1 5">Belongs to the pseudouridine synthase RluA family.</text>
</comment>
<dbReference type="EMBL" id="JACHEO010000003">
    <property type="protein sequence ID" value="MBB5347330.1"/>
    <property type="molecule type" value="Genomic_DNA"/>
</dbReference>
<evidence type="ECO:0000259" key="6">
    <source>
        <dbReference type="SMART" id="SM00363"/>
    </source>
</evidence>
<dbReference type="Gene3D" id="3.10.290.10">
    <property type="entry name" value="RNA-binding S4 domain"/>
    <property type="match status" value="1"/>
</dbReference>
<reference evidence="7 8" key="1">
    <citation type="submission" date="2020-08" db="EMBL/GenBank/DDBJ databases">
        <title>Genomic Encyclopedia of Type Strains, Phase IV (KMG-IV): sequencing the most valuable type-strain genomes for metagenomic binning, comparative biology and taxonomic classification.</title>
        <authorList>
            <person name="Goeker M."/>
        </authorList>
    </citation>
    <scope>NUCLEOTIDE SEQUENCE [LARGE SCALE GENOMIC DNA]</scope>
    <source>
        <strain evidence="7 8">DSM 28570</strain>
    </source>
</reference>
<accession>A0A840V0I2</accession>
<dbReference type="InterPro" id="IPR006145">
    <property type="entry name" value="PsdUridine_synth_RsuA/RluA"/>
</dbReference>